<keyword evidence="2" id="KW-1185">Reference proteome</keyword>
<dbReference type="EMBL" id="SMFQ01000004">
    <property type="protein sequence ID" value="TCJ84779.1"/>
    <property type="molecule type" value="Genomic_DNA"/>
</dbReference>
<gene>
    <name evidence="1" type="ORF">EV695_2740</name>
</gene>
<dbReference type="RefSeq" id="WP_131906516.1">
    <property type="nucleotide sequence ID" value="NZ_BAAAFU010000006.1"/>
</dbReference>
<sequence>MHTKEVFYRGKKLGHEDRMLPAVSYNAMRTLLAYSDLDNSESSGIFLPIRSMQYMAVIDQQEIIFVDGLCAKKSIELAWRKFHPQQRENLIDPVPYRMSYYDEKALETMKRIQWEFNKALQVELEKMKDQYPKSKADVITLNTYKT</sequence>
<organism evidence="1 2">
    <name type="scientific">Cocleimonas flava</name>
    <dbReference type="NCBI Taxonomy" id="634765"/>
    <lineage>
        <taxon>Bacteria</taxon>
        <taxon>Pseudomonadati</taxon>
        <taxon>Pseudomonadota</taxon>
        <taxon>Gammaproteobacteria</taxon>
        <taxon>Thiotrichales</taxon>
        <taxon>Thiotrichaceae</taxon>
        <taxon>Cocleimonas</taxon>
    </lineage>
</organism>
<dbReference type="AlphaFoldDB" id="A0A4R1EY16"/>
<dbReference type="OrthoDB" id="5296242at2"/>
<reference evidence="1 2" key="1">
    <citation type="submission" date="2019-03" db="EMBL/GenBank/DDBJ databases">
        <title>Genomic Encyclopedia of Type Strains, Phase IV (KMG-IV): sequencing the most valuable type-strain genomes for metagenomic binning, comparative biology and taxonomic classification.</title>
        <authorList>
            <person name="Goeker M."/>
        </authorList>
    </citation>
    <scope>NUCLEOTIDE SEQUENCE [LARGE SCALE GENOMIC DNA]</scope>
    <source>
        <strain evidence="1 2">DSM 24830</strain>
    </source>
</reference>
<evidence type="ECO:0000313" key="2">
    <source>
        <dbReference type="Proteomes" id="UP000294887"/>
    </source>
</evidence>
<evidence type="ECO:0000313" key="1">
    <source>
        <dbReference type="EMBL" id="TCJ84779.1"/>
    </source>
</evidence>
<protein>
    <submittedName>
        <fullName evidence="1">Uncharacterized protein</fullName>
    </submittedName>
</protein>
<proteinExistence type="predicted"/>
<dbReference type="Proteomes" id="UP000294887">
    <property type="component" value="Unassembled WGS sequence"/>
</dbReference>
<comment type="caution">
    <text evidence="1">The sequence shown here is derived from an EMBL/GenBank/DDBJ whole genome shotgun (WGS) entry which is preliminary data.</text>
</comment>
<accession>A0A4R1EY16</accession>
<name>A0A4R1EY16_9GAMM</name>